<protein>
    <submittedName>
        <fullName evidence="2">Proteophosphoglycan-related protein</fullName>
    </submittedName>
</protein>
<name>A0A4Y1R5J8_PRUDU</name>
<feature type="region of interest" description="Disordered" evidence="1">
    <location>
        <begin position="65"/>
        <end position="142"/>
    </location>
</feature>
<feature type="compositionally biased region" description="Low complexity" evidence="1">
    <location>
        <begin position="66"/>
        <end position="92"/>
    </location>
</feature>
<sequence length="387" mass="43256">QSLSLVPSAALLIPSFILDTKPEPKRQENIKERSESGWWWWWWMAKTNKFTSINFNHIYEKNLSTNSKPNANSKGPSPSSSSSSYSAISSPHNKTHGRMLVLTRPTPKSISNPPPLSPQPQPQQQPQQPHLQSPSQQTQQLPDQILADPRSDAISLRPLGRTGSSPPILSPVPRHKEAPGLILSPKPDKFVPPHLRPGFVAKEERPRPVQKHFGAPVQYGEDGWPKSGGGNDRMTRPRSSGNRPTSNCIPSRGRRWNCHDITCCTKKERLKHPSPFFSLVVGLAYTFKGETKNTILDMALLFSFEPREKNVDYVNGTSPMPPKFVILDEEGVTSLVTTAYKEWLKTGKAFLSLLIATLLDEALEYVIGTKTTREAWLNLVDRYASVS</sequence>
<feature type="region of interest" description="Disordered" evidence="1">
    <location>
        <begin position="155"/>
        <end position="177"/>
    </location>
</feature>
<evidence type="ECO:0000313" key="2">
    <source>
        <dbReference type="EMBL" id="BBG99439.1"/>
    </source>
</evidence>
<gene>
    <name evidence="2" type="ORF">Prudu_009134</name>
</gene>
<reference evidence="2" key="1">
    <citation type="journal article" date="2019" name="Science">
        <title>Mutation of a bHLH transcription factor allowed almond domestication.</title>
        <authorList>
            <person name="Sanchez-Perez R."/>
            <person name="Pavan S."/>
            <person name="Mazzeo R."/>
            <person name="Moldovan C."/>
            <person name="Aiese Cigliano R."/>
            <person name="Del Cueto J."/>
            <person name="Ricciardi F."/>
            <person name="Lotti C."/>
            <person name="Ricciardi L."/>
            <person name="Dicenta F."/>
            <person name="Lopez-Marques R.L."/>
            <person name="Lindberg Moller B."/>
        </authorList>
    </citation>
    <scope>NUCLEOTIDE SEQUENCE</scope>
</reference>
<feature type="non-terminal residue" evidence="2">
    <location>
        <position position="1"/>
    </location>
</feature>
<accession>A0A4Y1R5J8</accession>
<feature type="compositionally biased region" description="Pro residues" evidence="1">
    <location>
        <begin position="112"/>
        <end position="123"/>
    </location>
</feature>
<feature type="compositionally biased region" description="Low complexity" evidence="1">
    <location>
        <begin position="124"/>
        <end position="142"/>
    </location>
</feature>
<proteinExistence type="predicted"/>
<evidence type="ECO:0000256" key="1">
    <source>
        <dbReference type="SAM" id="MobiDB-lite"/>
    </source>
</evidence>
<feature type="region of interest" description="Disordered" evidence="1">
    <location>
        <begin position="213"/>
        <end position="251"/>
    </location>
</feature>
<dbReference type="EMBL" id="AP019299">
    <property type="protein sequence ID" value="BBG99439.1"/>
    <property type="molecule type" value="Genomic_DNA"/>
</dbReference>
<organism evidence="2">
    <name type="scientific">Prunus dulcis</name>
    <name type="common">Almond</name>
    <name type="synonym">Amygdalus dulcis</name>
    <dbReference type="NCBI Taxonomy" id="3755"/>
    <lineage>
        <taxon>Eukaryota</taxon>
        <taxon>Viridiplantae</taxon>
        <taxon>Streptophyta</taxon>
        <taxon>Embryophyta</taxon>
        <taxon>Tracheophyta</taxon>
        <taxon>Spermatophyta</taxon>
        <taxon>Magnoliopsida</taxon>
        <taxon>eudicotyledons</taxon>
        <taxon>Gunneridae</taxon>
        <taxon>Pentapetalae</taxon>
        <taxon>rosids</taxon>
        <taxon>fabids</taxon>
        <taxon>Rosales</taxon>
        <taxon>Rosaceae</taxon>
        <taxon>Amygdaloideae</taxon>
        <taxon>Amygdaleae</taxon>
        <taxon>Prunus</taxon>
    </lineage>
</organism>
<feature type="compositionally biased region" description="Polar residues" evidence="1">
    <location>
        <begin position="237"/>
        <end position="249"/>
    </location>
</feature>
<dbReference type="AlphaFoldDB" id="A0A4Y1R5J8"/>